<keyword evidence="1" id="KW-0812">Transmembrane</keyword>
<evidence type="ECO:0000313" key="2">
    <source>
        <dbReference type="EMBL" id="MFC6363549.1"/>
    </source>
</evidence>
<keyword evidence="1" id="KW-1133">Transmembrane helix</keyword>
<sequence length="199" mass="22965">MPIWGPIVAAFIAALFGAIGLVINKENKISEFRQDWINEFRDEVSLLIEAYKQYLAAFQELEGKDDREAKKIKYDKSGELHRYRSKIKLRLNADESKRTMAEIKLDKLMLEMLTNPNNRRSVDIIGSIYKQTGIIFKREWEIVKRGEIAYTTTIKAFKCIAIVTGAILFLALAFHLQEILMWLMNIQISDYTAAKKIAS</sequence>
<accession>A0ABW1VTV6</accession>
<dbReference type="RefSeq" id="WP_343877791.1">
    <property type="nucleotide sequence ID" value="NZ_BAAAFW010000086.1"/>
</dbReference>
<name>A0ABW1VTV6_9GAMM</name>
<dbReference type="EMBL" id="JBHSUC010000034">
    <property type="protein sequence ID" value="MFC6363549.1"/>
    <property type="molecule type" value="Genomic_DNA"/>
</dbReference>
<protein>
    <submittedName>
        <fullName evidence="2">Uncharacterized protein</fullName>
    </submittedName>
</protein>
<evidence type="ECO:0000256" key="1">
    <source>
        <dbReference type="SAM" id="Phobius"/>
    </source>
</evidence>
<feature type="transmembrane region" description="Helical" evidence="1">
    <location>
        <begin position="6"/>
        <end position="23"/>
    </location>
</feature>
<keyword evidence="3" id="KW-1185">Reference proteome</keyword>
<gene>
    <name evidence="2" type="ORF">ACFP73_15920</name>
</gene>
<proteinExistence type="predicted"/>
<reference evidence="3" key="1">
    <citation type="journal article" date="2019" name="Int. J. Syst. Evol. Microbiol.">
        <title>The Global Catalogue of Microorganisms (GCM) 10K type strain sequencing project: providing services to taxonomists for standard genome sequencing and annotation.</title>
        <authorList>
            <consortium name="The Broad Institute Genomics Platform"/>
            <consortium name="The Broad Institute Genome Sequencing Center for Infectious Disease"/>
            <person name="Wu L."/>
            <person name="Ma J."/>
        </authorList>
    </citation>
    <scope>NUCLEOTIDE SEQUENCE [LARGE SCALE GENOMIC DNA]</scope>
    <source>
        <strain evidence="3">CGMCC 4.1530</strain>
    </source>
</reference>
<evidence type="ECO:0000313" key="3">
    <source>
        <dbReference type="Proteomes" id="UP001596215"/>
    </source>
</evidence>
<keyword evidence="1" id="KW-0472">Membrane</keyword>
<feature type="transmembrane region" description="Helical" evidence="1">
    <location>
        <begin position="156"/>
        <end position="176"/>
    </location>
</feature>
<organism evidence="2 3">
    <name type="scientific">Tatumella punctata</name>
    <dbReference type="NCBI Taxonomy" id="399969"/>
    <lineage>
        <taxon>Bacteria</taxon>
        <taxon>Pseudomonadati</taxon>
        <taxon>Pseudomonadota</taxon>
        <taxon>Gammaproteobacteria</taxon>
        <taxon>Enterobacterales</taxon>
        <taxon>Erwiniaceae</taxon>
        <taxon>Tatumella</taxon>
    </lineage>
</organism>
<comment type="caution">
    <text evidence="2">The sequence shown here is derived from an EMBL/GenBank/DDBJ whole genome shotgun (WGS) entry which is preliminary data.</text>
</comment>
<dbReference type="Proteomes" id="UP001596215">
    <property type="component" value="Unassembled WGS sequence"/>
</dbReference>